<accession>A0A852SX09</accession>
<dbReference type="PANTHER" id="PTHR43877">
    <property type="entry name" value="AMINOALKYLPHOSPHONATE N-ACETYLTRANSFERASE-RELATED-RELATED"/>
    <property type="match status" value="1"/>
</dbReference>
<keyword evidence="2 4" id="KW-0012">Acyltransferase</keyword>
<evidence type="ECO:0000256" key="2">
    <source>
        <dbReference type="ARBA" id="ARBA00023315"/>
    </source>
</evidence>
<feature type="domain" description="N-acetyltransferase" evidence="3">
    <location>
        <begin position="4"/>
        <end position="161"/>
    </location>
</feature>
<dbReference type="PROSITE" id="PS51186">
    <property type="entry name" value="GNAT"/>
    <property type="match status" value="1"/>
</dbReference>
<evidence type="ECO:0000256" key="1">
    <source>
        <dbReference type="ARBA" id="ARBA00022679"/>
    </source>
</evidence>
<dbReference type="Proteomes" id="UP000589620">
    <property type="component" value="Unassembled WGS sequence"/>
</dbReference>
<sequence>MDEMTVRRATVDDARGVAEVHVTAWREAYAGRMPAEFLASLDVDRRAAGWTRILERGETDAFVAEQGGAIIGWATAGAGRDDDAPRDRELEGIYLLASAYGSGAGQRLLDAAIGDAPAYLWVMDGNPRAEAFYLRNGFTRDGATMTHPAGDATILAVRMTR</sequence>
<dbReference type="InterPro" id="IPR050832">
    <property type="entry name" value="Bact_Acetyltransf"/>
</dbReference>
<dbReference type="InterPro" id="IPR016181">
    <property type="entry name" value="Acyl_CoA_acyltransferase"/>
</dbReference>
<dbReference type="GO" id="GO:0016747">
    <property type="term" value="F:acyltransferase activity, transferring groups other than amino-acyl groups"/>
    <property type="evidence" value="ECO:0007669"/>
    <property type="project" value="InterPro"/>
</dbReference>
<keyword evidence="1 4" id="KW-0808">Transferase</keyword>
<evidence type="ECO:0000313" key="5">
    <source>
        <dbReference type="Proteomes" id="UP000589620"/>
    </source>
</evidence>
<evidence type="ECO:0000313" key="4">
    <source>
        <dbReference type="EMBL" id="NYD73241.1"/>
    </source>
</evidence>
<dbReference type="Gene3D" id="3.40.630.30">
    <property type="match status" value="1"/>
</dbReference>
<dbReference type="EMBL" id="JACCBJ010000001">
    <property type="protein sequence ID" value="NYD73241.1"/>
    <property type="molecule type" value="Genomic_DNA"/>
</dbReference>
<dbReference type="InterPro" id="IPR000182">
    <property type="entry name" value="GNAT_dom"/>
</dbReference>
<organism evidence="4 5">
    <name type="scientific">Leifsonia soli</name>
    <dbReference type="NCBI Taxonomy" id="582665"/>
    <lineage>
        <taxon>Bacteria</taxon>
        <taxon>Bacillati</taxon>
        <taxon>Actinomycetota</taxon>
        <taxon>Actinomycetes</taxon>
        <taxon>Micrococcales</taxon>
        <taxon>Microbacteriaceae</taxon>
        <taxon>Leifsonia</taxon>
    </lineage>
</organism>
<gene>
    <name evidence="4" type="ORF">BJ963_000760</name>
</gene>
<comment type="caution">
    <text evidence="4">The sequence shown here is derived from an EMBL/GenBank/DDBJ whole genome shotgun (WGS) entry which is preliminary data.</text>
</comment>
<proteinExistence type="predicted"/>
<keyword evidence="5" id="KW-1185">Reference proteome</keyword>
<name>A0A852SX09_9MICO</name>
<dbReference type="CDD" id="cd04301">
    <property type="entry name" value="NAT_SF"/>
    <property type="match status" value="1"/>
</dbReference>
<evidence type="ECO:0000259" key="3">
    <source>
        <dbReference type="PROSITE" id="PS51186"/>
    </source>
</evidence>
<dbReference type="RefSeq" id="WP_179454742.1">
    <property type="nucleotide sequence ID" value="NZ_BAAAPX010000001.1"/>
</dbReference>
<dbReference type="SUPFAM" id="SSF55729">
    <property type="entry name" value="Acyl-CoA N-acyltransferases (Nat)"/>
    <property type="match status" value="1"/>
</dbReference>
<dbReference type="Pfam" id="PF00583">
    <property type="entry name" value="Acetyltransf_1"/>
    <property type="match status" value="1"/>
</dbReference>
<dbReference type="AlphaFoldDB" id="A0A852SX09"/>
<reference evidence="4 5" key="1">
    <citation type="submission" date="2020-07" db="EMBL/GenBank/DDBJ databases">
        <title>Sequencing the genomes of 1000 actinobacteria strains.</title>
        <authorList>
            <person name="Klenk H.-P."/>
        </authorList>
    </citation>
    <scope>NUCLEOTIDE SEQUENCE [LARGE SCALE GENOMIC DNA]</scope>
    <source>
        <strain evidence="4 5">DSM 23871</strain>
    </source>
</reference>
<protein>
    <submittedName>
        <fullName evidence="4">L-amino acid N-acyltransferase YncA</fullName>
    </submittedName>
</protein>